<dbReference type="InterPro" id="IPR016224">
    <property type="entry name" value="Ecdysteroid_UDP-Glc_Trfase"/>
</dbReference>
<sequence>MSLILFPLLMWLAETVHCSRILAVFPTPSYSHQSVFKVYVETLAERGHELVVVRPLMHVNYKQPLAANITHIDATLSEKYFASLIEDSAVFRKRGMVADSSTVTARNYMGLVRMISEQLDLPAVQTLIKYKTHFDLLITEAFIDYPLILSHLLGDLPVVQISSGYGVAENFETMGAVARHPIFYPNMWRSKFRNLNTWEIIAELYTELRLQNEFNILAEEQNKLLKQQFGESSPTVQELRGNVQLLLVNIHAVFDNNRPVPPSVQYLGGLHLHDKKIGKLNSYVQTFLDNSTNGVVYVSFGSGIDARNMDREFVNMLLDTFNRIPFDVAWKFDGEIEANRVPSNVLIQAWFDQYTLLHHKNVKTFVTQGGVQSTDEAIDALVPLVGMPMMGDQAFNTNKYEELGIGCAVDTLTVTGKQLSAAIILTAVSTEYRNNLKHLRHSLNHQAMSPAHKAVWYTEHIIGNKGKQTHLKTRAANVTYSEYFMIYIMVPLITMTAMNHIQQLLRVTFF</sequence>
<dbReference type="CDD" id="cd03784">
    <property type="entry name" value="GT1_Gtf-like"/>
    <property type="match status" value="1"/>
</dbReference>
<dbReference type="PANTHER" id="PTHR48043:SF159">
    <property type="entry name" value="EG:EG0003.4 PROTEIN-RELATED"/>
    <property type="match status" value="1"/>
</dbReference>
<dbReference type="Gene3D" id="3.40.50.2000">
    <property type="entry name" value="Glycogen Phosphorylase B"/>
    <property type="match status" value="1"/>
</dbReference>
<evidence type="ECO:0000256" key="1">
    <source>
        <dbReference type="ARBA" id="ARBA00009995"/>
    </source>
</evidence>
<name>B0FDZ8_9ABAC</name>
<comment type="function">
    <text evidence="6">Catalyzes the transfer of glucose from UDP-glucose to ecdysteroids which are insect molting hormones. Expression of egt interferes with normal insect development and block molting.</text>
</comment>
<protein>
    <recommendedName>
        <fullName evidence="2 7">Ecdysteroid UDP-glucosyltransferase</fullName>
        <ecNumber evidence="7">2.4.1.-</ecNumber>
    </recommendedName>
</protein>
<gene>
    <name evidence="8" type="primary">egt</name>
</gene>
<reference evidence="8 9" key="1">
    <citation type="submission" date="2007-11" db="EMBL/GenBank/DDBJ databases">
        <title>Sequence and organization of Orgyia leucostigma nucleopolyhedrovirus genome.</title>
        <authorList>
            <person name="Eveleigh R.J.M."/>
            <person name="Lapointe R."/>
            <person name="Graham R.I."/>
            <person name="Lauzon H.A.M."/>
            <person name="Pavlik L."/>
            <person name="Arif B.M."/>
            <person name="Lucarotti C.J."/>
        </authorList>
    </citation>
    <scope>NUCLEOTIDE SEQUENCE [LARGE SCALE GENOMIC DNA]</scope>
    <source>
        <strain evidence="8">CFS-77</strain>
    </source>
</reference>
<dbReference type="Pfam" id="PF00201">
    <property type="entry name" value="UDPGT"/>
    <property type="match status" value="1"/>
</dbReference>
<dbReference type="PIRSF" id="PIRSF000476">
    <property type="entry name" value="Ecdystd_UDP_glucosyltfrase"/>
    <property type="match status" value="1"/>
</dbReference>
<keyword evidence="5" id="KW-0732">Signal</keyword>
<evidence type="ECO:0000256" key="3">
    <source>
        <dbReference type="ARBA" id="ARBA00022676"/>
    </source>
</evidence>
<dbReference type="GeneID" id="5850525"/>
<dbReference type="GO" id="GO:0008194">
    <property type="term" value="F:UDP-glycosyltransferase activity"/>
    <property type="evidence" value="ECO:0007669"/>
    <property type="project" value="InterPro"/>
</dbReference>
<dbReference type="EC" id="2.4.1.-" evidence="7"/>
<dbReference type="InterPro" id="IPR050271">
    <property type="entry name" value="UDP-glycosyltransferase"/>
</dbReference>
<comment type="similarity">
    <text evidence="1 7">Belongs to the UDP-glycosyltransferase family.</text>
</comment>
<evidence type="ECO:0000256" key="2">
    <source>
        <dbReference type="ARBA" id="ARBA00013904"/>
    </source>
</evidence>
<evidence type="ECO:0000256" key="7">
    <source>
        <dbReference type="PIRNR" id="PIRNR000476"/>
    </source>
</evidence>
<dbReference type="InterPro" id="IPR002213">
    <property type="entry name" value="UDP_glucos_trans"/>
</dbReference>
<dbReference type="KEGG" id="vg:5850525"/>
<dbReference type="Proteomes" id="UP000203316">
    <property type="component" value="Segment"/>
</dbReference>
<evidence type="ECO:0000256" key="6">
    <source>
        <dbReference type="ARBA" id="ARBA00057965"/>
    </source>
</evidence>
<evidence type="ECO:0000256" key="5">
    <source>
        <dbReference type="ARBA" id="ARBA00022729"/>
    </source>
</evidence>
<keyword evidence="4 7" id="KW-0808">Transferase</keyword>
<keyword evidence="9" id="KW-1185">Reference proteome</keyword>
<evidence type="ECO:0000256" key="4">
    <source>
        <dbReference type="ARBA" id="ARBA00022679"/>
    </source>
</evidence>
<organism evidence="8 9">
    <name type="scientific">Orgyia leucostigma nucleopolyhedrovirus</name>
    <dbReference type="NCBI Taxonomy" id="490711"/>
    <lineage>
        <taxon>Viruses</taxon>
        <taxon>Viruses incertae sedis</taxon>
        <taxon>Naldaviricetes</taxon>
        <taxon>Lefavirales</taxon>
        <taxon>Baculoviridae</taxon>
        <taxon>Alphabaculovirus</taxon>
        <taxon>Alphabaculovirus orleucostigmae</taxon>
    </lineage>
</organism>
<evidence type="ECO:0000313" key="9">
    <source>
        <dbReference type="Proteomes" id="UP000203316"/>
    </source>
</evidence>
<evidence type="ECO:0000313" key="8">
    <source>
        <dbReference type="EMBL" id="ABY65856.1"/>
    </source>
</evidence>
<accession>B0FDZ8</accession>
<dbReference type="RefSeq" id="YP_001651040.1">
    <property type="nucleotide sequence ID" value="NC_010276.1"/>
</dbReference>
<dbReference type="PANTHER" id="PTHR48043">
    <property type="entry name" value="EG:EG0003.4 PROTEIN-RELATED"/>
    <property type="match status" value="1"/>
</dbReference>
<dbReference type="EMBL" id="EU309041">
    <property type="protein sequence ID" value="ABY65856.1"/>
    <property type="molecule type" value="Genomic_DNA"/>
</dbReference>
<dbReference type="FunFam" id="3.40.50.2000:FF:000050">
    <property type="entry name" value="UDP-glucuronosyltransferase"/>
    <property type="match status" value="1"/>
</dbReference>
<keyword evidence="3 7" id="KW-0328">Glycosyltransferase</keyword>
<dbReference type="SUPFAM" id="SSF53756">
    <property type="entry name" value="UDP-Glycosyltransferase/glycogen phosphorylase"/>
    <property type="match status" value="1"/>
</dbReference>
<dbReference type="OrthoDB" id="5462at10239"/>
<proteinExistence type="inferred from homology"/>
<dbReference type="CAZy" id="GT1">
    <property type="family name" value="Glycosyltransferase Family 1"/>
</dbReference>